<evidence type="ECO:0000313" key="2">
    <source>
        <dbReference type="EMBL" id="RDH84555.1"/>
    </source>
</evidence>
<feature type="transmembrane region" description="Helical" evidence="1">
    <location>
        <begin position="312"/>
        <end position="331"/>
    </location>
</feature>
<feature type="transmembrane region" description="Helical" evidence="1">
    <location>
        <begin position="343"/>
        <end position="361"/>
    </location>
</feature>
<organism evidence="2 3">
    <name type="scientific">endosymbiont of Galathealinum brachiosum</name>
    <dbReference type="NCBI Taxonomy" id="2200906"/>
    <lineage>
        <taxon>Bacteria</taxon>
        <taxon>Pseudomonadati</taxon>
        <taxon>Pseudomonadota</taxon>
        <taxon>Gammaproteobacteria</taxon>
        <taxon>sulfur-oxidizing symbionts</taxon>
    </lineage>
</organism>
<feature type="transmembrane region" description="Helical" evidence="1">
    <location>
        <begin position="243"/>
        <end position="260"/>
    </location>
</feature>
<proteinExistence type="predicted"/>
<feature type="transmembrane region" description="Helical" evidence="1">
    <location>
        <begin position="177"/>
        <end position="197"/>
    </location>
</feature>
<feature type="transmembrane region" description="Helical" evidence="1">
    <location>
        <begin position="90"/>
        <end position="111"/>
    </location>
</feature>
<keyword evidence="1" id="KW-0812">Transmembrane</keyword>
<evidence type="ECO:0000256" key="1">
    <source>
        <dbReference type="SAM" id="Phobius"/>
    </source>
</evidence>
<dbReference type="Pfam" id="PF05940">
    <property type="entry name" value="NnrS"/>
    <property type="match status" value="1"/>
</dbReference>
<feature type="transmembrane region" description="Helical" evidence="1">
    <location>
        <begin position="15"/>
        <end position="33"/>
    </location>
</feature>
<name>A0A370DI09_9GAMM</name>
<feature type="transmembrane region" description="Helical" evidence="1">
    <location>
        <begin position="150"/>
        <end position="171"/>
    </location>
</feature>
<sequence length="407" mass="46738">MKTFWNTFNAAPHRLFFFSGAIQLILPLLLWSIELIGRYTELWTPLNTVIPSTWAHGFVMMYGLFIFFIFGFLMTVFPRWMNAALINKEHYIQTFIVLNAGLIIFETSLFFNKSFVFSGLGIFLFGWVYGTAILYQSFKHAPAQNKRYEKVVLAALTSGAFGIASYGWWLYSDDWQFMELALTIGIWLFLLPLLFTVSHRMLPFFSSNIIANYTIFQPAYSLWLFITGCVTHFVLTVLNQPEWLFLSDIPLAAIALLHTVRWQLHNSFKDRLLAVLHMAFFWLFIGMVLFSIQSLLLQFTGQYILGRSPLHAITIGFFASLLIAMASRVTMGHSGRMLILDNTSWYLFLGLQLAAIMRIFSDLQFDNALISNNLNLVAAALWLISLSVWFIKYAPIYLSARVDGRDG</sequence>
<keyword evidence="1" id="KW-0472">Membrane</keyword>
<gene>
    <name evidence="2" type="ORF">DIZ80_03550</name>
</gene>
<evidence type="ECO:0000313" key="3">
    <source>
        <dbReference type="Proteomes" id="UP000254266"/>
    </source>
</evidence>
<keyword evidence="3" id="KW-1185">Reference proteome</keyword>
<accession>A0A370DI09</accession>
<reference evidence="2 3" key="1">
    <citation type="journal article" date="2018" name="ISME J.">
        <title>Endosymbiont genomes yield clues of tubeworm success.</title>
        <authorList>
            <person name="Li Y."/>
            <person name="Liles M.R."/>
            <person name="Halanych K.M."/>
        </authorList>
    </citation>
    <scope>NUCLEOTIDE SEQUENCE [LARGE SCALE GENOMIC DNA]</scope>
    <source>
        <strain evidence="2">A1464</strain>
    </source>
</reference>
<feature type="transmembrane region" description="Helical" evidence="1">
    <location>
        <begin position="117"/>
        <end position="138"/>
    </location>
</feature>
<feature type="transmembrane region" description="Helical" evidence="1">
    <location>
        <begin position="373"/>
        <end position="391"/>
    </location>
</feature>
<dbReference type="Proteomes" id="UP000254266">
    <property type="component" value="Unassembled WGS sequence"/>
</dbReference>
<dbReference type="EMBL" id="QFXC01000007">
    <property type="protein sequence ID" value="RDH84555.1"/>
    <property type="molecule type" value="Genomic_DNA"/>
</dbReference>
<comment type="caution">
    <text evidence="2">The sequence shown here is derived from an EMBL/GenBank/DDBJ whole genome shotgun (WGS) entry which is preliminary data.</text>
</comment>
<protein>
    <submittedName>
        <fullName evidence="2">NnrS family protein</fullName>
    </submittedName>
</protein>
<dbReference type="InterPro" id="IPR010266">
    <property type="entry name" value="NnrS"/>
</dbReference>
<feature type="transmembrane region" description="Helical" evidence="1">
    <location>
        <begin position="53"/>
        <end position="78"/>
    </location>
</feature>
<feature type="transmembrane region" description="Helical" evidence="1">
    <location>
        <begin position="272"/>
        <end position="292"/>
    </location>
</feature>
<keyword evidence="1" id="KW-1133">Transmembrane helix</keyword>
<dbReference type="AlphaFoldDB" id="A0A370DI09"/>